<protein>
    <submittedName>
        <fullName evidence="7">Uncharacterized protein</fullName>
    </submittedName>
</protein>
<keyword evidence="5" id="KW-0539">Nucleus</keyword>
<accession>A0AAV9IXF2</accession>
<evidence type="ECO:0000313" key="8">
    <source>
        <dbReference type="Proteomes" id="UP001301350"/>
    </source>
</evidence>
<dbReference type="EMBL" id="JANCYW010000008">
    <property type="protein sequence ID" value="KAK4536478.1"/>
    <property type="molecule type" value="Genomic_DNA"/>
</dbReference>
<dbReference type="Proteomes" id="UP001301350">
    <property type="component" value="Unassembled WGS sequence"/>
</dbReference>
<dbReference type="AlphaFoldDB" id="A0AAV9IXF2"/>
<comment type="subcellular location">
    <subcellularLocation>
        <location evidence="1">Nucleus</location>
    </subcellularLocation>
</comment>
<dbReference type="GO" id="GO:0003713">
    <property type="term" value="F:transcription coactivator activity"/>
    <property type="evidence" value="ECO:0007669"/>
    <property type="project" value="TreeGrafter"/>
</dbReference>
<keyword evidence="3" id="KW-0805">Transcription regulation</keyword>
<dbReference type="GO" id="GO:0005634">
    <property type="term" value="C:nucleus"/>
    <property type="evidence" value="ECO:0007669"/>
    <property type="project" value="UniProtKB-SubCell"/>
</dbReference>
<feature type="region of interest" description="Disordered" evidence="6">
    <location>
        <begin position="312"/>
        <end position="353"/>
    </location>
</feature>
<evidence type="ECO:0000256" key="3">
    <source>
        <dbReference type="ARBA" id="ARBA00023015"/>
    </source>
</evidence>
<evidence type="ECO:0000313" key="7">
    <source>
        <dbReference type="EMBL" id="KAK4536478.1"/>
    </source>
</evidence>
<dbReference type="PANTHER" id="PTHR13556">
    <property type="entry name" value="TRANSCRIPTIONAL ADAPTER 3-RELATED"/>
    <property type="match status" value="1"/>
</dbReference>
<reference evidence="7 8" key="1">
    <citation type="submission" date="2022-07" db="EMBL/GenBank/DDBJ databases">
        <title>Genome-wide signatures of adaptation to extreme environments.</title>
        <authorList>
            <person name="Cho C.H."/>
            <person name="Yoon H.S."/>
        </authorList>
    </citation>
    <scope>NUCLEOTIDE SEQUENCE [LARGE SCALE GENOMIC DNA]</scope>
    <source>
        <strain evidence="7 8">DBV 063 E5</strain>
    </source>
</reference>
<feature type="compositionally biased region" description="Polar residues" evidence="6">
    <location>
        <begin position="338"/>
        <end position="347"/>
    </location>
</feature>
<name>A0AAV9IXF2_CYACA</name>
<proteinExistence type="inferred from homology"/>
<evidence type="ECO:0000256" key="5">
    <source>
        <dbReference type="ARBA" id="ARBA00023242"/>
    </source>
</evidence>
<comment type="caution">
    <text evidence="7">The sequence shown here is derived from an EMBL/GenBank/DDBJ whole genome shotgun (WGS) entry which is preliminary data.</text>
</comment>
<dbReference type="PANTHER" id="PTHR13556:SF2">
    <property type="entry name" value="TRANSCRIPTIONAL ADAPTER 3"/>
    <property type="match status" value="1"/>
</dbReference>
<sequence length="353" mass="38727">MSNRVLGLTPGLVAAALPEQAPDPLKHEDADPFWQQIEPFFAPITAESLQWMHESATMNNGPDTDLAIPQLGHGEGHAAEDGEAEDGRVSEVTRRQRSRHAAAGANSPRLSGAAERAPDNESTAEAVERAVRSRLEACPLFQRLVNAFVEVPASADAAAGNHDQPGIGSPAAKGRGSGVEDLLWPGPADPDTLAPYHRALERRVALELRALGLIDDNDHDELLEETRLLQWQLRSVKAMNRTYRGALTVDWKRALKSQAKARELEHGNRNLQILYLERMIRKCKKNRRQRQRFERVLKLLYPLHRIGNLQVTRKPDVPSANGGMNGDDGGDLAEEGASPTTTGTGSKLTMRLV</sequence>
<gene>
    <name evidence="7" type="ORF">CDCA_CDCA08G2503</name>
</gene>
<feature type="region of interest" description="Disordered" evidence="6">
    <location>
        <begin position="56"/>
        <end position="125"/>
    </location>
</feature>
<evidence type="ECO:0000256" key="4">
    <source>
        <dbReference type="ARBA" id="ARBA00023163"/>
    </source>
</evidence>
<dbReference type="InterPro" id="IPR019340">
    <property type="entry name" value="Histone_AcTrfase_su3"/>
</dbReference>
<feature type="compositionally biased region" description="Basic and acidic residues" evidence="6">
    <location>
        <begin position="74"/>
        <end position="94"/>
    </location>
</feature>
<comment type="similarity">
    <text evidence="2">Belongs to the NGG1 family.</text>
</comment>
<keyword evidence="4" id="KW-0804">Transcription</keyword>
<dbReference type="Pfam" id="PF10198">
    <property type="entry name" value="Ada3"/>
    <property type="match status" value="1"/>
</dbReference>
<organism evidence="7 8">
    <name type="scientific">Cyanidium caldarium</name>
    <name type="common">Red alga</name>
    <dbReference type="NCBI Taxonomy" id="2771"/>
    <lineage>
        <taxon>Eukaryota</taxon>
        <taxon>Rhodophyta</taxon>
        <taxon>Bangiophyceae</taxon>
        <taxon>Cyanidiales</taxon>
        <taxon>Cyanidiaceae</taxon>
        <taxon>Cyanidium</taxon>
    </lineage>
</organism>
<dbReference type="GO" id="GO:0000124">
    <property type="term" value="C:SAGA complex"/>
    <property type="evidence" value="ECO:0007669"/>
    <property type="project" value="TreeGrafter"/>
</dbReference>
<evidence type="ECO:0000256" key="2">
    <source>
        <dbReference type="ARBA" id="ARBA00005330"/>
    </source>
</evidence>
<dbReference type="GO" id="GO:0006357">
    <property type="term" value="P:regulation of transcription by RNA polymerase II"/>
    <property type="evidence" value="ECO:0007669"/>
    <property type="project" value="TreeGrafter"/>
</dbReference>
<evidence type="ECO:0000256" key="6">
    <source>
        <dbReference type="SAM" id="MobiDB-lite"/>
    </source>
</evidence>
<keyword evidence="8" id="KW-1185">Reference proteome</keyword>
<evidence type="ECO:0000256" key="1">
    <source>
        <dbReference type="ARBA" id="ARBA00004123"/>
    </source>
</evidence>